<evidence type="ECO:0000313" key="1">
    <source>
        <dbReference type="EMBL" id="GBP42992.1"/>
    </source>
</evidence>
<sequence>MPIHPQFATDFRERPRPRRYTIIKTSKRKRRWPLEGYRSTTDLKGFDWRDSKEVLESYSMSVRRNFKRRAYLTASKMARHSPVNIELAGAVADLPPG</sequence>
<keyword evidence="2" id="KW-1185">Reference proteome</keyword>
<gene>
    <name evidence="1" type="ORF">EVAR_49480_1</name>
</gene>
<dbReference type="Proteomes" id="UP000299102">
    <property type="component" value="Unassembled WGS sequence"/>
</dbReference>
<comment type="caution">
    <text evidence="1">The sequence shown here is derived from an EMBL/GenBank/DDBJ whole genome shotgun (WGS) entry which is preliminary data.</text>
</comment>
<organism evidence="1 2">
    <name type="scientific">Eumeta variegata</name>
    <name type="common">Bagworm moth</name>
    <name type="synonym">Eumeta japonica</name>
    <dbReference type="NCBI Taxonomy" id="151549"/>
    <lineage>
        <taxon>Eukaryota</taxon>
        <taxon>Metazoa</taxon>
        <taxon>Ecdysozoa</taxon>
        <taxon>Arthropoda</taxon>
        <taxon>Hexapoda</taxon>
        <taxon>Insecta</taxon>
        <taxon>Pterygota</taxon>
        <taxon>Neoptera</taxon>
        <taxon>Endopterygota</taxon>
        <taxon>Lepidoptera</taxon>
        <taxon>Glossata</taxon>
        <taxon>Ditrysia</taxon>
        <taxon>Tineoidea</taxon>
        <taxon>Psychidae</taxon>
        <taxon>Oiketicinae</taxon>
        <taxon>Eumeta</taxon>
    </lineage>
</organism>
<protein>
    <submittedName>
        <fullName evidence="1">Uncharacterized protein</fullName>
    </submittedName>
</protein>
<name>A0A4C1VXB9_EUMVA</name>
<proteinExistence type="predicted"/>
<accession>A0A4C1VXB9</accession>
<reference evidence="1 2" key="1">
    <citation type="journal article" date="2019" name="Commun. Biol.">
        <title>The bagworm genome reveals a unique fibroin gene that provides high tensile strength.</title>
        <authorList>
            <person name="Kono N."/>
            <person name="Nakamura H."/>
            <person name="Ohtoshi R."/>
            <person name="Tomita M."/>
            <person name="Numata K."/>
            <person name="Arakawa K."/>
        </authorList>
    </citation>
    <scope>NUCLEOTIDE SEQUENCE [LARGE SCALE GENOMIC DNA]</scope>
</reference>
<dbReference type="EMBL" id="BGZK01000428">
    <property type="protein sequence ID" value="GBP42992.1"/>
    <property type="molecule type" value="Genomic_DNA"/>
</dbReference>
<evidence type="ECO:0000313" key="2">
    <source>
        <dbReference type="Proteomes" id="UP000299102"/>
    </source>
</evidence>
<dbReference type="AlphaFoldDB" id="A0A4C1VXB9"/>